<sequence>MEDIFWALERIEDTREKGQTYRWWHGHAEQRQFLFARREMPSTVVASTDSHGKFDGKSIHVYLRIGKDVLFLWGRERAKALAKLAFLAYSVLTTVKTFPHRRYGNPR</sequence>
<gene>
    <name evidence="1" type="ORF">H0235_014360</name>
</gene>
<accession>A0A834KEY3</accession>
<name>A0A834KEY3_VESPE</name>
<organism evidence="1 2">
    <name type="scientific">Vespula pensylvanica</name>
    <name type="common">Western yellow jacket</name>
    <name type="synonym">Wasp</name>
    <dbReference type="NCBI Taxonomy" id="30213"/>
    <lineage>
        <taxon>Eukaryota</taxon>
        <taxon>Metazoa</taxon>
        <taxon>Ecdysozoa</taxon>
        <taxon>Arthropoda</taxon>
        <taxon>Hexapoda</taxon>
        <taxon>Insecta</taxon>
        <taxon>Pterygota</taxon>
        <taxon>Neoptera</taxon>
        <taxon>Endopterygota</taxon>
        <taxon>Hymenoptera</taxon>
        <taxon>Apocrita</taxon>
        <taxon>Aculeata</taxon>
        <taxon>Vespoidea</taxon>
        <taxon>Vespidae</taxon>
        <taxon>Vespinae</taxon>
        <taxon>Vespula</taxon>
    </lineage>
</organism>
<comment type="caution">
    <text evidence="1">The sequence shown here is derived from an EMBL/GenBank/DDBJ whole genome shotgun (WGS) entry which is preliminary data.</text>
</comment>
<reference evidence="1" key="1">
    <citation type="journal article" date="2020" name="G3 (Bethesda)">
        <title>High-Quality Assemblies for Three Invasive Social Wasps from the &lt;i&gt;Vespula&lt;/i&gt; Genus.</title>
        <authorList>
            <person name="Harrop T.W.R."/>
            <person name="Guhlin J."/>
            <person name="McLaughlin G.M."/>
            <person name="Permina E."/>
            <person name="Stockwell P."/>
            <person name="Gilligan J."/>
            <person name="Le Lec M.F."/>
            <person name="Gruber M.A.M."/>
            <person name="Quinn O."/>
            <person name="Lovegrove M."/>
            <person name="Duncan E.J."/>
            <person name="Remnant E.J."/>
            <person name="Van Eeckhoven J."/>
            <person name="Graham B."/>
            <person name="Knapp R.A."/>
            <person name="Langford K.W."/>
            <person name="Kronenberg Z."/>
            <person name="Press M.O."/>
            <person name="Eacker S.M."/>
            <person name="Wilson-Rankin E.E."/>
            <person name="Purcell J."/>
            <person name="Lester P.J."/>
            <person name="Dearden P.K."/>
        </authorList>
    </citation>
    <scope>NUCLEOTIDE SEQUENCE</scope>
    <source>
        <strain evidence="1">Volc-1</strain>
    </source>
</reference>
<evidence type="ECO:0000313" key="2">
    <source>
        <dbReference type="Proteomes" id="UP000600918"/>
    </source>
</evidence>
<dbReference type="AlphaFoldDB" id="A0A834KEY3"/>
<keyword evidence="2" id="KW-1185">Reference proteome</keyword>
<proteinExistence type="predicted"/>
<dbReference type="Proteomes" id="UP000600918">
    <property type="component" value="Unassembled WGS sequence"/>
</dbReference>
<dbReference type="EMBL" id="JACSDY010000015">
    <property type="protein sequence ID" value="KAF7406704.1"/>
    <property type="molecule type" value="Genomic_DNA"/>
</dbReference>
<evidence type="ECO:0000313" key="1">
    <source>
        <dbReference type="EMBL" id="KAF7406704.1"/>
    </source>
</evidence>
<protein>
    <submittedName>
        <fullName evidence="1">Uncharacterized protein</fullName>
    </submittedName>
</protein>